<name>A0A8S4RZK0_9NEOP</name>
<comment type="subcellular location">
    <subcellularLocation>
        <location evidence="1 11">Nucleus</location>
    </subcellularLocation>
</comment>
<feature type="non-terminal residue" evidence="14">
    <location>
        <position position="1"/>
    </location>
</feature>
<keyword evidence="15" id="KW-1185">Reference proteome</keyword>
<evidence type="ECO:0000256" key="12">
    <source>
        <dbReference type="SAM" id="MobiDB-lite"/>
    </source>
</evidence>
<dbReference type="Pfam" id="PF00250">
    <property type="entry name" value="Forkhead"/>
    <property type="match status" value="1"/>
</dbReference>
<accession>A0A8S4RZK0</accession>
<gene>
    <name evidence="14" type="primary">jg26699</name>
    <name evidence="14" type="ORF">PAEG_LOCUS17523</name>
</gene>
<comment type="caution">
    <text evidence="14">The sequence shown here is derived from an EMBL/GenBank/DDBJ whole genome shotgun (WGS) entry which is preliminary data.</text>
</comment>
<keyword evidence="3" id="KW-0597">Phosphoprotein</keyword>
<evidence type="ECO:0000256" key="4">
    <source>
        <dbReference type="ARBA" id="ARBA00022782"/>
    </source>
</evidence>
<sequence length="283" mass="31948">KHPDTEKHSCSSHQHFPVVGIEPTALDSESRVAAHCAIPITLQSLAGHYGTPYDSRLCLQDNGPDTSNQTVKGDEELSRVYQTLTLPPLPRDESAHINSNETKITPKSSAPASPGSSSEMNPQSTTPASPNLTKPPYSYVALITMAIQTSQAKRATLSEIYAYITKQFPYYEKNTKGWQNSIRHNLSLNECFIKVPREGGGDRKGNYWTLDPQCEDMFENGNYRRRRRMKRHFRATPYPKPIYGDGYHVSHVQHPHIQTIQLGPRNYFGANSPYPPSYPRYEK</sequence>
<dbReference type="CDD" id="cd20028">
    <property type="entry name" value="FH_FOXL2"/>
    <property type="match status" value="1"/>
</dbReference>
<keyword evidence="6" id="KW-0805">Transcription regulation</keyword>
<evidence type="ECO:0000256" key="8">
    <source>
        <dbReference type="ARBA" id="ARBA00023163"/>
    </source>
</evidence>
<evidence type="ECO:0000256" key="1">
    <source>
        <dbReference type="ARBA" id="ARBA00004123"/>
    </source>
</evidence>
<feature type="compositionally biased region" description="Polar residues" evidence="12">
    <location>
        <begin position="119"/>
        <end position="132"/>
    </location>
</feature>
<evidence type="ECO:0000256" key="9">
    <source>
        <dbReference type="ARBA" id="ARBA00023242"/>
    </source>
</evidence>
<dbReference type="GO" id="GO:0009653">
    <property type="term" value="P:anatomical structure morphogenesis"/>
    <property type="evidence" value="ECO:0007669"/>
    <property type="project" value="TreeGrafter"/>
</dbReference>
<dbReference type="InterPro" id="IPR001766">
    <property type="entry name" value="Fork_head_dom"/>
</dbReference>
<dbReference type="GO" id="GO:0000978">
    <property type="term" value="F:RNA polymerase II cis-regulatory region sequence-specific DNA binding"/>
    <property type="evidence" value="ECO:0007669"/>
    <property type="project" value="TreeGrafter"/>
</dbReference>
<reference evidence="14" key="1">
    <citation type="submission" date="2022-03" db="EMBL/GenBank/DDBJ databases">
        <authorList>
            <person name="Lindestad O."/>
        </authorList>
    </citation>
    <scope>NUCLEOTIDE SEQUENCE</scope>
</reference>
<keyword evidence="7 11" id="KW-0238">DNA-binding</keyword>
<keyword evidence="2" id="KW-1017">Isopeptide bond</keyword>
<dbReference type="GO" id="GO:0005634">
    <property type="term" value="C:nucleus"/>
    <property type="evidence" value="ECO:0007669"/>
    <property type="project" value="UniProtKB-SubCell"/>
</dbReference>
<evidence type="ECO:0000313" key="15">
    <source>
        <dbReference type="Proteomes" id="UP000838756"/>
    </source>
</evidence>
<evidence type="ECO:0000259" key="13">
    <source>
        <dbReference type="PROSITE" id="PS50039"/>
    </source>
</evidence>
<keyword evidence="4" id="KW-0221">Differentiation</keyword>
<dbReference type="InterPro" id="IPR050211">
    <property type="entry name" value="FOX_domain-containing"/>
</dbReference>
<evidence type="ECO:0000256" key="2">
    <source>
        <dbReference type="ARBA" id="ARBA00022499"/>
    </source>
</evidence>
<dbReference type="FunFam" id="1.10.10.10:FF:000016">
    <property type="entry name" value="Forkhead box protein I1"/>
    <property type="match status" value="1"/>
</dbReference>
<dbReference type="SUPFAM" id="SSF46785">
    <property type="entry name" value="Winged helix' DNA-binding domain"/>
    <property type="match status" value="1"/>
</dbReference>
<dbReference type="PROSITE" id="PS00657">
    <property type="entry name" value="FORK_HEAD_1"/>
    <property type="match status" value="1"/>
</dbReference>
<evidence type="ECO:0000313" key="14">
    <source>
        <dbReference type="EMBL" id="CAH2241055.1"/>
    </source>
</evidence>
<dbReference type="Gene3D" id="1.10.10.10">
    <property type="entry name" value="Winged helix-like DNA-binding domain superfamily/Winged helix DNA-binding domain"/>
    <property type="match status" value="1"/>
</dbReference>
<evidence type="ECO:0000256" key="3">
    <source>
        <dbReference type="ARBA" id="ARBA00022553"/>
    </source>
</evidence>
<dbReference type="Proteomes" id="UP000838756">
    <property type="component" value="Unassembled WGS sequence"/>
</dbReference>
<dbReference type="PANTHER" id="PTHR11829:SF411">
    <property type="entry name" value="FORKHEAD BOX PROTEIN L2"/>
    <property type="match status" value="1"/>
</dbReference>
<feature type="DNA-binding region" description="Fork-head" evidence="11">
    <location>
        <begin position="134"/>
        <end position="228"/>
    </location>
</feature>
<protein>
    <recommendedName>
        <fullName evidence="10">Forkhead box protein L2</fullName>
    </recommendedName>
</protein>
<dbReference type="PANTHER" id="PTHR11829">
    <property type="entry name" value="FORKHEAD BOX PROTEIN"/>
    <property type="match status" value="1"/>
</dbReference>
<keyword evidence="5" id="KW-0832">Ubl conjugation</keyword>
<feature type="domain" description="Fork-head" evidence="13">
    <location>
        <begin position="134"/>
        <end position="228"/>
    </location>
</feature>
<feature type="compositionally biased region" description="Polar residues" evidence="12">
    <location>
        <begin position="96"/>
        <end position="107"/>
    </location>
</feature>
<evidence type="ECO:0000256" key="6">
    <source>
        <dbReference type="ARBA" id="ARBA00023015"/>
    </source>
</evidence>
<dbReference type="AlphaFoldDB" id="A0A8S4RZK0"/>
<keyword evidence="8" id="KW-0804">Transcription</keyword>
<organism evidence="14 15">
    <name type="scientific">Pararge aegeria aegeria</name>
    <dbReference type="NCBI Taxonomy" id="348720"/>
    <lineage>
        <taxon>Eukaryota</taxon>
        <taxon>Metazoa</taxon>
        <taxon>Ecdysozoa</taxon>
        <taxon>Arthropoda</taxon>
        <taxon>Hexapoda</taxon>
        <taxon>Insecta</taxon>
        <taxon>Pterygota</taxon>
        <taxon>Neoptera</taxon>
        <taxon>Endopterygota</taxon>
        <taxon>Lepidoptera</taxon>
        <taxon>Glossata</taxon>
        <taxon>Ditrysia</taxon>
        <taxon>Papilionoidea</taxon>
        <taxon>Nymphalidae</taxon>
        <taxon>Satyrinae</taxon>
        <taxon>Satyrini</taxon>
        <taxon>Parargina</taxon>
        <taxon>Pararge</taxon>
    </lineage>
</organism>
<proteinExistence type="predicted"/>
<dbReference type="InterPro" id="IPR036390">
    <property type="entry name" value="WH_DNA-bd_sf"/>
</dbReference>
<dbReference type="GO" id="GO:0000981">
    <property type="term" value="F:DNA-binding transcription factor activity, RNA polymerase II-specific"/>
    <property type="evidence" value="ECO:0007669"/>
    <property type="project" value="TreeGrafter"/>
</dbReference>
<dbReference type="PROSITE" id="PS00658">
    <property type="entry name" value="FORK_HEAD_2"/>
    <property type="match status" value="1"/>
</dbReference>
<feature type="compositionally biased region" description="Low complexity" evidence="12">
    <location>
        <begin position="108"/>
        <end position="118"/>
    </location>
</feature>
<dbReference type="SMART" id="SM00339">
    <property type="entry name" value="FH"/>
    <property type="match status" value="1"/>
</dbReference>
<evidence type="ECO:0000256" key="11">
    <source>
        <dbReference type="PROSITE-ProRule" id="PRU00089"/>
    </source>
</evidence>
<evidence type="ECO:0000256" key="5">
    <source>
        <dbReference type="ARBA" id="ARBA00022843"/>
    </source>
</evidence>
<dbReference type="InterPro" id="IPR030456">
    <property type="entry name" value="TF_fork_head_CS_2"/>
</dbReference>
<dbReference type="PROSITE" id="PS50039">
    <property type="entry name" value="FORK_HEAD_3"/>
    <property type="match status" value="1"/>
</dbReference>
<dbReference type="OrthoDB" id="9926427at2759"/>
<dbReference type="EMBL" id="CAKXAJ010025566">
    <property type="protein sequence ID" value="CAH2241055.1"/>
    <property type="molecule type" value="Genomic_DNA"/>
</dbReference>
<evidence type="ECO:0000256" key="10">
    <source>
        <dbReference type="ARBA" id="ARBA00034872"/>
    </source>
</evidence>
<keyword evidence="9 11" id="KW-0539">Nucleus</keyword>
<dbReference type="GO" id="GO:0030154">
    <property type="term" value="P:cell differentiation"/>
    <property type="evidence" value="ECO:0007669"/>
    <property type="project" value="UniProtKB-KW"/>
</dbReference>
<dbReference type="InterPro" id="IPR036388">
    <property type="entry name" value="WH-like_DNA-bd_sf"/>
</dbReference>
<evidence type="ECO:0000256" key="7">
    <source>
        <dbReference type="ARBA" id="ARBA00023125"/>
    </source>
</evidence>
<feature type="region of interest" description="Disordered" evidence="12">
    <location>
        <begin position="87"/>
        <end position="133"/>
    </location>
</feature>
<dbReference type="InterPro" id="IPR047515">
    <property type="entry name" value="FH_FOXL2"/>
</dbReference>
<dbReference type="InterPro" id="IPR018122">
    <property type="entry name" value="TF_fork_head_CS_1"/>
</dbReference>
<dbReference type="PRINTS" id="PR00053">
    <property type="entry name" value="FORKHEAD"/>
</dbReference>